<evidence type="ECO:0000313" key="2">
    <source>
        <dbReference type="Proteomes" id="UP000276133"/>
    </source>
</evidence>
<dbReference type="Proteomes" id="UP000276133">
    <property type="component" value="Unassembled WGS sequence"/>
</dbReference>
<comment type="caution">
    <text evidence="1">The sequence shown here is derived from an EMBL/GenBank/DDBJ whole genome shotgun (WGS) entry which is preliminary data.</text>
</comment>
<accession>A0A3M7T384</accession>
<proteinExistence type="predicted"/>
<dbReference type="EMBL" id="REGN01000385">
    <property type="protein sequence ID" value="RNA42320.1"/>
    <property type="molecule type" value="Genomic_DNA"/>
</dbReference>
<evidence type="ECO:0000313" key="1">
    <source>
        <dbReference type="EMBL" id="RNA42320.1"/>
    </source>
</evidence>
<keyword evidence="2" id="KW-1185">Reference proteome</keyword>
<gene>
    <name evidence="1" type="ORF">BpHYR1_033554</name>
</gene>
<dbReference type="AlphaFoldDB" id="A0A3M7T384"/>
<reference evidence="1 2" key="1">
    <citation type="journal article" date="2018" name="Sci. Rep.">
        <title>Genomic signatures of local adaptation to the degree of environmental predictability in rotifers.</title>
        <authorList>
            <person name="Franch-Gras L."/>
            <person name="Hahn C."/>
            <person name="Garcia-Roger E.M."/>
            <person name="Carmona M.J."/>
            <person name="Serra M."/>
            <person name="Gomez A."/>
        </authorList>
    </citation>
    <scope>NUCLEOTIDE SEQUENCE [LARGE SCALE GENOMIC DNA]</scope>
    <source>
        <strain evidence="1">HYR1</strain>
    </source>
</reference>
<protein>
    <submittedName>
        <fullName evidence="1">Uncharacterized protein</fullName>
    </submittedName>
</protein>
<sequence length="60" mass="7370">MLDYDKRIKKNFFKLESSKNYSDENFSITEFPKWKSIQLISIQKVSHDIIRFRDRIDNNE</sequence>
<name>A0A3M7T384_BRAPC</name>
<organism evidence="1 2">
    <name type="scientific">Brachionus plicatilis</name>
    <name type="common">Marine rotifer</name>
    <name type="synonym">Brachionus muelleri</name>
    <dbReference type="NCBI Taxonomy" id="10195"/>
    <lineage>
        <taxon>Eukaryota</taxon>
        <taxon>Metazoa</taxon>
        <taxon>Spiralia</taxon>
        <taxon>Gnathifera</taxon>
        <taxon>Rotifera</taxon>
        <taxon>Eurotatoria</taxon>
        <taxon>Monogononta</taxon>
        <taxon>Pseudotrocha</taxon>
        <taxon>Ploima</taxon>
        <taxon>Brachionidae</taxon>
        <taxon>Brachionus</taxon>
    </lineage>
</organism>